<evidence type="ECO:0000256" key="3">
    <source>
        <dbReference type="PIRSR" id="PIRSR004848-1"/>
    </source>
</evidence>
<dbReference type="CDD" id="cd00635">
    <property type="entry name" value="PLPDE_III_YBL036c_like"/>
    <property type="match status" value="1"/>
</dbReference>
<dbReference type="InterPro" id="IPR029066">
    <property type="entry name" value="PLP-binding_barrel"/>
</dbReference>
<comment type="function">
    <text evidence="2">Pyridoxal 5'-phosphate (PLP)-binding protein, which is involved in PLP homeostasis.</text>
</comment>
<keyword evidence="1 2" id="KW-0663">Pyridoxal phosphate</keyword>
<dbReference type="Pfam" id="PF01168">
    <property type="entry name" value="Ala_racemase_N"/>
    <property type="match status" value="1"/>
</dbReference>
<name>A0A0M2PXP8_PROHO</name>
<evidence type="ECO:0000313" key="6">
    <source>
        <dbReference type="EMBL" id="KKI99852.1"/>
    </source>
</evidence>
<comment type="cofactor">
    <cofactor evidence="3">
        <name>pyridoxal 5'-phosphate</name>
        <dbReference type="ChEBI" id="CHEBI:597326"/>
    </cofactor>
</comment>
<evidence type="ECO:0000256" key="1">
    <source>
        <dbReference type="ARBA" id="ARBA00022898"/>
    </source>
</evidence>
<dbReference type="NCBIfam" id="TIGR00044">
    <property type="entry name" value="YggS family pyridoxal phosphate-dependent enzyme"/>
    <property type="match status" value="1"/>
</dbReference>
<dbReference type="Gene3D" id="3.20.20.10">
    <property type="entry name" value="Alanine racemase"/>
    <property type="match status" value="1"/>
</dbReference>
<dbReference type="eggNOG" id="COG0325">
    <property type="taxonomic scope" value="Bacteria"/>
</dbReference>
<dbReference type="InterPro" id="IPR001608">
    <property type="entry name" value="Ala_racemase_N"/>
</dbReference>
<dbReference type="AlphaFoldDB" id="A0A0M2PXP8"/>
<feature type="domain" description="Alanine racemase N-terminal" evidence="5">
    <location>
        <begin position="22"/>
        <end position="240"/>
    </location>
</feature>
<dbReference type="SUPFAM" id="SSF51419">
    <property type="entry name" value="PLP-binding barrel"/>
    <property type="match status" value="1"/>
</dbReference>
<evidence type="ECO:0000256" key="2">
    <source>
        <dbReference type="HAMAP-Rule" id="MF_02087"/>
    </source>
</evidence>
<reference evidence="6" key="1">
    <citation type="submission" date="2012-04" db="EMBL/GenBank/DDBJ databases">
        <authorList>
            <person name="Borisov I.G."/>
            <person name="Ivanikova N.V."/>
            <person name="Pinevich A.V."/>
        </authorList>
    </citation>
    <scope>NUCLEOTIDE SEQUENCE</scope>
    <source>
        <strain evidence="6">CALU 1027</strain>
    </source>
</reference>
<dbReference type="OrthoDB" id="9804072at2"/>
<evidence type="ECO:0000256" key="4">
    <source>
        <dbReference type="RuleBase" id="RU004514"/>
    </source>
</evidence>
<dbReference type="STRING" id="317619.GCA_000332315_00436"/>
<proteinExistence type="inferred from homology"/>
<evidence type="ECO:0000313" key="7">
    <source>
        <dbReference type="Proteomes" id="UP000034681"/>
    </source>
</evidence>
<dbReference type="RefSeq" id="WP_017711108.1">
    <property type="nucleotide sequence ID" value="NZ_KB235933.1"/>
</dbReference>
<organism evidence="6 7">
    <name type="scientific">Prochlorothrix hollandica PCC 9006 = CALU 1027</name>
    <dbReference type="NCBI Taxonomy" id="317619"/>
    <lineage>
        <taxon>Bacteria</taxon>
        <taxon>Bacillati</taxon>
        <taxon>Cyanobacteriota</taxon>
        <taxon>Cyanophyceae</taxon>
        <taxon>Prochlorotrichales</taxon>
        <taxon>Prochlorotrichaceae</taxon>
        <taxon>Prochlorothrix</taxon>
    </lineage>
</organism>
<sequence length="244" mass="27440">MVHSDGLSPVPLLTADASQRLQHIRQICQGIPPGVRVMAVTKTVPADQVRLAYGAGIRDFGENRIQEALPKQEELQDLKDVTWHFIGRLQSNKVRKAIEQFDWIHTVDSLKLAERLHRIAQELGRSPQVSLQVKLRPDDTKGGWPLPDLVQVLPQLQHYDHLRIGGIMVIPPRALSPGETLTLFQEAHRLFQDLQRDFPPATGSPFQWQHLSLGMSNDYPLALESGTTLVRLGSLLFGDRRPQA</sequence>
<dbReference type="Proteomes" id="UP000034681">
    <property type="component" value="Unassembled WGS sequence"/>
</dbReference>
<comment type="caution">
    <text evidence="6">The sequence shown here is derived from an EMBL/GenBank/DDBJ whole genome shotgun (WGS) entry which is preliminary data.</text>
</comment>
<feature type="modified residue" description="N6-(pyridoxal phosphate)lysine" evidence="2 3">
    <location>
        <position position="42"/>
    </location>
</feature>
<dbReference type="PANTHER" id="PTHR10146">
    <property type="entry name" value="PROLINE SYNTHETASE CO-TRANSCRIBED BACTERIAL HOMOLOG PROTEIN"/>
    <property type="match status" value="1"/>
</dbReference>
<keyword evidence="7" id="KW-1185">Reference proteome</keyword>
<gene>
    <name evidence="6" type="ORF">PROH_08450</name>
</gene>
<dbReference type="InterPro" id="IPR011078">
    <property type="entry name" value="PyrdxlP_homeostasis"/>
</dbReference>
<dbReference type="HAMAP" id="MF_02087">
    <property type="entry name" value="PLP_homeostasis"/>
    <property type="match status" value="1"/>
</dbReference>
<evidence type="ECO:0000259" key="5">
    <source>
        <dbReference type="Pfam" id="PF01168"/>
    </source>
</evidence>
<protein>
    <recommendedName>
        <fullName evidence="2">Pyridoxal phosphate homeostasis protein</fullName>
        <shortName evidence="2">PLP homeostasis protein</shortName>
    </recommendedName>
</protein>
<comment type="similarity">
    <text evidence="2 4">Belongs to the pyridoxal phosphate-binding protein YggS/PROSC family.</text>
</comment>
<dbReference type="GO" id="GO:0030170">
    <property type="term" value="F:pyridoxal phosphate binding"/>
    <property type="evidence" value="ECO:0007669"/>
    <property type="project" value="UniProtKB-UniRule"/>
</dbReference>
<dbReference type="EMBL" id="AJTX02000004">
    <property type="protein sequence ID" value="KKI99852.1"/>
    <property type="molecule type" value="Genomic_DNA"/>
</dbReference>
<dbReference type="PANTHER" id="PTHR10146:SF14">
    <property type="entry name" value="PYRIDOXAL PHOSPHATE HOMEOSTASIS PROTEIN"/>
    <property type="match status" value="1"/>
</dbReference>
<dbReference type="PIRSF" id="PIRSF004848">
    <property type="entry name" value="YBL036c_PLPDEIII"/>
    <property type="match status" value="1"/>
</dbReference>
<accession>A0A0M2PXP8</accession>